<dbReference type="Pfam" id="PF13193">
    <property type="entry name" value="AMP-binding_C"/>
    <property type="match status" value="1"/>
</dbReference>
<feature type="domain" description="AMP-dependent synthetase/ligase" evidence="3">
    <location>
        <begin position="29"/>
        <end position="396"/>
    </location>
</feature>
<evidence type="ECO:0000256" key="1">
    <source>
        <dbReference type="ARBA" id="ARBA00006432"/>
    </source>
</evidence>
<name>A0A5N6KWB0_9ROSI</name>
<dbReference type="PANTHER" id="PTHR24096:SF265">
    <property type="entry name" value="ENZYME, PUTATIVE (AFU_ORTHOLOGUE AFUA_5G14270)-RELATED"/>
    <property type="match status" value="1"/>
</dbReference>
<dbReference type="SUPFAM" id="SSF56801">
    <property type="entry name" value="Acetyl-CoA synthetase-like"/>
    <property type="match status" value="1"/>
</dbReference>
<dbReference type="InterPro" id="IPR000873">
    <property type="entry name" value="AMP-dep_synth/lig_dom"/>
</dbReference>
<gene>
    <name evidence="5" type="ORF">FH972_023828</name>
</gene>
<feature type="domain" description="AMP-binding enzyme C-terminal" evidence="4">
    <location>
        <begin position="448"/>
        <end position="529"/>
    </location>
</feature>
<evidence type="ECO:0000259" key="4">
    <source>
        <dbReference type="Pfam" id="PF13193"/>
    </source>
</evidence>
<dbReference type="Proteomes" id="UP000327013">
    <property type="component" value="Unassembled WGS sequence"/>
</dbReference>
<accession>A0A5N6KWB0</accession>
<dbReference type="Gene3D" id="3.30.300.30">
    <property type="match status" value="1"/>
</dbReference>
<comment type="caution">
    <text evidence="5">The sequence shown here is derived from an EMBL/GenBank/DDBJ whole genome shotgun (WGS) entry which is preliminary data.</text>
</comment>
<dbReference type="PANTHER" id="PTHR24096">
    <property type="entry name" value="LONG-CHAIN-FATTY-ACID--COA LIGASE"/>
    <property type="match status" value="1"/>
</dbReference>
<evidence type="ECO:0000259" key="3">
    <source>
        <dbReference type="Pfam" id="PF00501"/>
    </source>
</evidence>
<dbReference type="Pfam" id="PF00501">
    <property type="entry name" value="AMP-binding"/>
    <property type="match status" value="1"/>
</dbReference>
<evidence type="ECO:0000256" key="2">
    <source>
        <dbReference type="ARBA" id="ARBA00022598"/>
    </source>
</evidence>
<organism evidence="5 6">
    <name type="scientific">Carpinus fangiana</name>
    <dbReference type="NCBI Taxonomy" id="176857"/>
    <lineage>
        <taxon>Eukaryota</taxon>
        <taxon>Viridiplantae</taxon>
        <taxon>Streptophyta</taxon>
        <taxon>Embryophyta</taxon>
        <taxon>Tracheophyta</taxon>
        <taxon>Spermatophyta</taxon>
        <taxon>Magnoliopsida</taxon>
        <taxon>eudicotyledons</taxon>
        <taxon>Gunneridae</taxon>
        <taxon>Pentapetalae</taxon>
        <taxon>rosids</taxon>
        <taxon>fabids</taxon>
        <taxon>Fagales</taxon>
        <taxon>Betulaceae</taxon>
        <taxon>Carpinus</taxon>
    </lineage>
</organism>
<dbReference type="EMBL" id="VIBQ01000014">
    <property type="protein sequence ID" value="KAB8349815.1"/>
    <property type="molecule type" value="Genomic_DNA"/>
</dbReference>
<keyword evidence="2" id="KW-0436">Ligase</keyword>
<dbReference type="CDD" id="cd05911">
    <property type="entry name" value="Firefly_Luc_like"/>
    <property type="match status" value="1"/>
</dbReference>
<comment type="similarity">
    <text evidence="1">Belongs to the ATP-dependent AMP-binding enzyme family.</text>
</comment>
<evidence type="ECO:0000313" key="6">
    <source>
        <dbReference type="Proteomes" id="UP000327013"/>
    </source>
</evidence>
<protein>
    <recommendedName>
        <fullName evidence="7">AMP-dependent synthetase/ligase domain-containing protein</fullName>
    </recommendedName>
</protein>
<evidence type="ECO:0000313" key="5">
    <source>
        <dbReference type="EMBL" id="KAB8349815.1"/>
    </source>
</evidence>
<dbReference type="InterPro" id="IPR025110">
    <property type="entry name" value="AMP-bd_C"/>
</dbReference>
<evidence type="ECO:0008006" key="7">
    <source>
        <dbReference type="Google" id="ProtNLM"/>
    </source>
</evidence>
<dbReference type="AlphaFoldDB" id="A0A5N6KWB0"/>
<dbReference type="InterPro" id="IPR045851">
    <property type="entry name" value="AMP-bd_C_sf"/>
</dbReference>
<dbReference type="GO" id="GO:0019748">
    <property type="term" value="P:secondary metabolic process"/>
    <property type="evidence" value="ECO:0007669"/>
    <property type="project" value="TreeGrafter"/>
</dbReference>
<dbReference type="Gene3D" id="3.40.50.12780">
    <property type="entry name" value="N-terminal domain of ligase-like"/>
    <property type="match status" value="1"/>
</dbReference>
<dbReference type="GO" id="GO:0016405">
    <property type="term" value="F:CoA-ligase activity"/>
    <property type="evidence" value="ECO:0007669"/>
    <property type="project" value="TreeGrafter"/>
</dbReference>
<proteinExistence type="inferred from homology"/>
<dbReference type="OrthoDB" id="10253115at2759"/>
<dbReference type="InterPro" id="IPR042099">
    <property type="entry name" value="ANL_N_sf"/>
</dbReference>
<sequence>MPFLSTETHPIPEQDIISWYFDAPRFDQSKPIYVDALDPSRAYTAADCKTLIRKLCAGFVASGLQSGDCVCLHSFNDINYPILVNGIVAFGGVFAGANPSYTVHEMVHHLKTARVRMLIVEPELLSTTLQAAKEAGLPRSAVLVFDHKGNEIIPPEHNILKRWRSLLDHGERDWVRLKGTDTRTTTAARLFSSGTTGLPKAAILSHYNLVAEHELVSEWKPKSYDIRRIVAIPMFHAAAVPGAHFSPLRNGAQIFILRRFELEPFLASIERHQITDMAVVPPMVIAIIMSDLSKKYSLTSVKHVTCGAAPLDKGPQARLKQLLVSETPFSQVWGMTETSCICSMLPWPEDDASGSVGHMLPGVDAKLVDDNGKDVSADDVRGELCVRGSIVISGYFENPEANARDWDKEGYFHTGDIAFRSKENGLFYIVDRKKELIKVRGFQVAPPELEAVLLSHPLLIDAAVIGVQFGRDESELPRAYVVRRLSSEDATKLTEGDIKTYMKGKLARYKELAGGVKFMDAIPKNPSGKILKRVLREMARKEIGAKL</sequence>
<reference evidence="5 6" key="1">
    <citation type="submission" date="2019-06" db="EMBL/GenBank/DDBJ databases">
        <title>A chromosomal-level reference genome of Carpinus fangiana (Coryloideae, Betulaceae).</title>
        <authorList>
            <person name="Yang X."/>
            <person name="Wang Z."/>
            <person name="Zhang L."/>
            <person name="Hao G."/>
            <person name="Liu J."/>
            <person name="Yang Y."/>
        </authorList>
    </citation>
    <scope>NUCLEOTIDE SEQUENCE [LARGE SCALE GENOMIC DNA]</scope>
    <source>
        <strain evidence="5">Cfa_2016G</strain>
        <tissue evidence="5">Leaf</tissue>
    </source>
</reference>
<keyword evidence="6" id="KW-1185">Reference proteome</keyword>